<dbReference type="Proteomes" id="UP000000268">
    <property type="component" value="Chromosome"/>
</dbReference>
<evidence type="ECO:0000313" key="2">
    <source>
        <dbReference type="Proteomes" id="UP000000268"/>
    </source>
</evidence>
<sequence>MVSLVGWSQQNGHNIEQIIDHLKYWLLKVPKSLKAEHFLRDLAKILRA</sequence>
<organism evidence="1 2">
    <name type="scientific">Acaryochloris marina (strain MBIC 11017)</name>
    <dbReference type="NCBI Taxonomy" id="329726"/>
    <lineage>
        <taxon>Bacteria</taxon>
        <taxon>Bacillati</taxon>
        <taxon>Cyanobacteriota</taxon>
        <taxon>Cyanophyceae</taxon>
        <taxon>Acaryochloridales</taxon>
        <taxon>Acaryochloridaceae</taxon>
        <taxon>Acaryochloris</taxon>
    </lineage>
</organism>
<dbReference type="KEGG" id="amr:AM1_3354"/>
<accession>B0C001</accession>
<protein>
    <submittedName>
        <fullName evidence="1">Uncharacterized protein</fullName>
    </submittedName>
</protein>
<dbReference type="HOGENOM" id="CLU_3148194_0_0_3"/>
<name>B0C001_ACAM1</name>
<dbReference type="EMBL" id="CP000828">
    <property type="protein sequence ID" value="ABW28348.1"/>
    <property type="molecule type" value="Genomic_DNA"/>
</dbReference>
<proteinExistence type="predicted"/>
<gene>
    <name evidence="1" type="ordered locus">AM1_3354</name>
</gene>
<keyword evidence="2" id="KW-1185">Reference proteome</keyword>
<reference evidence="1 2" key="1">
    <citation type="journal article" date="2008" name="Proc. Natl. Acad. Sci. U.S.A.">
        <title>Niche adaptation and genome expansion in the chlorophyll d-producing cyanobacterium Acaryochloris marina.</title>
        <authorList>
            <person name="Swingley W.D."/>
            <person name="Chen M."/>
            <person name="Cheung P.C."/>
            <person name="Conrad A.L."/>
            <person name="Dejesa L.C."/>
            <person name="Hao J."/>
            <person name="Honchak B.M."/>
            <person name="Karbach L.E."/>
            <person name="Kurdoglu A."/>
            <person name="Lahiri S."/>
            <person name="Mastrian S.D."/>
            <person name="Miyashita H."/>
            <person name="Page L."/>
            <person name="Ramakrishna P."/>
            <person name="Satoh S."/>
            <person name="Sattley W.M."/>
            <person name="Shimada Y."/>
            <person name="Taylor H.L."/>
            <person name="Tomo T."/>
            <person name="Tsuchiya T."/>
            <person name="Wang Z.T."/>
            <person name="Raymond J."/>
            <person name="Mimuro M."/>
            <person name="Blankenship R.E."/>
            <person name="Touchman J.W."/>
        </authorList>
    </citation>
    <scope>NUCLEOTIDE SEQUENCE [LARGE SCALE GENOMIC DNA]</scope>
    <source>
        <strain evidence="2">MBIC 11017</strain>
    </source>
</reference>
<evidence type="ECO:0000313" key="1">
    <source>
        <dbReference type="EMBL" id="ABW28348.1"/>
    </source>
</evidence>
<dbReference type="AlphaFoldDB" id="B0C001"/>